<comment type="similarity">
    <text evidence="8">Belongs to the tetrahydrofolate dehydrogenase/cyclohydrolase family.</text>
</comment>
<keyword evidence="8" id="KW-0658">Purine biosynthesis</keyword>
<feature type="binding site" evidence="8">
    <location>
        <position position="244"/>
    </location>
    <ligand>
        <name>NADP(+)</name>
        <dbReference type="ChEBI" id="CHEBI:58349"/>
    </ligand>
</feature>
<dbReference type="GeneID" id="7399573"/>
<comment type="catalytic activity">
    <reaction evidence="8">
        <text>(6R)-5,10-methylene-5,6,7,8-tetrahydrofolate + NADP(+) = (6R)-5,10-methenyltetrahydrofolate + NADPH</text>
        <dbReference type="Rhea" id="RHEA:22812"/>
        <dbReference type="ChEBI" id="CHEBI:15636"/>
        <dbReference type="ChEBI" id="CHEBI:57455"/>
        <dbReference type="ChEBI" id="CHEBI:57783"/>
        <dbReference type="ChEBI" id="CHEBI:58349"/>
        <dbReference type="EC" id="1.5.1.5"/>
    </reaction>
</comment>
<dbReference type="Proteomes" id="UP000000740">
    <property type="component" value="Chromosome 1"/>
</dbReference>
<evidence type="ECO:0000256" key="5">
    <source>
        <dbReference type="ARBA" id="ARBA00022857"/>
    </source>
</evidence>
<keyword evidence="4 8" id="KW-0378">Hydrolase</keyword>
<dbReference type="HOGENOM" id="CLU_034045_2_1_2"/>
<evidence type="ECO:0000256" key="7">
    <source>
        <dbReference type="ARBA" id="ARBA00023268"/>
    </source>
</evidence>
<accession>B9LPC1</accession>
<name>B9LPC1_HALLT</name>
<dbReference type="Pfam" id="PF02882">
    <property type="entry name" value="THF_DHG_CYH_C"/>
    <property type="match status" value="1"/>
</dbReference>
<feature type="domain" description="Tetrahydrofolate dehydrogenase/cyclohydrolase NAD(P)-binding" evidence="10">
    <location>
        <begin position="148"/>
        <end position="297"/>
    </location>
</feature>
<comment type="subunit">
    <text evidence="2 8">Homodimer.</text>
</comment>
<comment type="caution">
    <text evidence="8">Lacks conserved residue(s) required for the propagation of feature annotation.</text>
</comment>
<dbReference type="Pfam" id="PF00763">
    <property type="entry name" value="THF_DHG_CYH"/>
    <property type="match status" value="1"/>
</dbReference>
<dbReference type="AlphaFoldDB" id="B9LPC1"/>
<evidence type="ECO:0000259" key="9">
    <source>
        <dbReference type="Pfam" id="PF00763"/>
    </source>
</evidence>
<dbReference type="GO" id="GO:0000105">
    <property type="term" value="P:L-histidine biosynthetic process"/>
    <property type="evidence" value="ECO:0007669"/>
    <property type="project" value="UniProtKB-KW"/>
</dbReference>
<evidence type="ECO:0000256" key="3">
    <source>
        <dbReference type="ARBA" id="ARBA00022563"/>
    </source>
</evidence>
<organism evidence="11 12">
    <name type="scientific">Halorubrum lacusprofundi (strain ATCC 49239 / DSM 5036 / JCM 8891 / ACAM 34)</name>
    <dbReference type="NCBI Taxonomy" id="416348"/>
    <lineage>
        <taxon>Archaea</taxon>
        <taxon>Methanobacteriati</taxon>
        <taxon>Methanobacteriota</taxon>
        <taxon>Stenosarchaea group</taxon>
        <taxon>Halobacteria</taxon>
        <taxon>Halobacteriales</taxon>
        <taxon>Haloferacaceae</taxon>
        <taxon>Halorubrum</taxon>
    </lineage>
</organism>
<dbReference type="GO" id="GO:0035999">
    <property type="term" value="P:tetrahydrofolate interconversion"/>
    <property type="evidence" value="ECO:0007669"/>
    <property type="project" value="UniProtKB-UniRule"/>
</dbReference>
<keyword evidence="7 8" id="KW-0511">Multifunctional enzyme</keyword>
<dbReference type="KEGG" id="hla:Hlac_1624"/>
<dbReference type="InterPro" id="IPR020631">
    <property type="entry name" value="THF_DH/CycHdrlase_NAD-bd_dom"/>
</dbReference>
<feature type="domain" description="Tetrahydrofolate dehydrogenase/cyclohydrolase catalytic" evidence="9">
    <location>
        <begin position="15"/>
        <end position="129"/>
    </location>
</feature>
<keyword evidence="12" id="KW-1185">Reference proteome</keyword>
<dbReference type="InterPro" id="IPR000672">
    <property type="entry name" value="THF_DH/CycHdrlase"/>
</dbReference>
<dbReference type="UniPathway" id="UPA00193"/>
<keyword evidence="3 8" id="KW-0554">One-carbon metabolism</keyword>
<dbReference type="GO" id="GO:0009086">
    <property type="term" value="P:methionine biosynthetic process"/>
    <property type="evidence" value="ECO:0007669"/>
    <property type="project" value="UniProtKB-KW"/>
</dbReference>
<keyword evidence="8" id="KW-0028">Amino-acid biosynthesis</keyword>
<comment type="catalytic activity">
    <reaction evidence="8">
        <text>(6R)-5,10-methenyltetrahydrofolate + H2O = (6R)-10-formyltetrahydrofolate + H(+)</text>
        <dbReference type="Rhea" id="RHEA:23700"/>
        <dbReference type="ChEBI" id="CHEBI:15377"/>
        <dbReference type="ChEBI" id="CHEBI:15378"/>
        <dbReference type="ChEBI" id="CHEBI:57455"/>
        <dbReference type="ChEBI" id="CHEBI:195366"/>
        <dbReference type="EC" id="3.5.4.9"/>
    </reaction>
</comment>
<evidence type="ECO:0000259" key="10">
    <source>
        <dbReference type="Pfam" id="PF02882"/>
    </source>
</evidence>
<keyword evidence="5 8" id="KW-0521">NADP</keyword>
<dbReference type="Gene3D" id="3.40.50.720">
    <property type="entry name" value="NAD(P)-binding Rossmann-like Domain"/>
    <property type="match status" value="1"/>
</dbReference>
<dbReference type="Gene3D" id="3.40.50.10860">
    <property type="entry name" value="Leucine Dehydrogenase, chain A, domain 1"/>
    <property type="match status" value="1"/>
</dbReference>
<dbReference type="NCBIfam" id="NF010764">
    <property type="entry name" value="PRK14167.1"/>
    <property type="match status" value="1"/>
</dbReference>
<comment type="pathway">
    <text evidence="1 8">One-carbon metabolism; tetrahydrofolate interconversion.</text>
</comment>
<dbReference type="FunFam" id="3.40.50.10860:FF:000005">
    <property type="entry name" value="C-1-tetrahydrofolate synthase, cytoplasmic, putative"/>
    <property type="match status" value="1"/>
</dbReference>
<evidence type="ECO:0000256" key="6">
    <source>
        <dbReference type="ARBA" id="ARBA00023002"/>
    </source>
</evidence>
<dbReference type="CDD" id="cd01080">
    <property type="entry name" value="NAD_bind_m-THF_DH_Cyclohyd"/>
    <property type="match status" value="1"/>
</dbReference>
<dbReference type="GO" id="GO:0005829">
    <property type="term" value="C:cytosol"/>
    <property type="evidence" value="ECO:0007669"/>
    <property type="project" value="TreeGrafter"/>
</dbReference>
<keyword evidence="6 8" id="KW-0560">Oxidoreductase</keyword>
<dbReference type="HAMAP" id="MF_01576">
    <property type="entry name" value="THF_DHG_CYH"/>
    <property type="match status" value="1"/>
</dbReference>
<dbReference type="EMBL" id="CP001365">
    <property type="protein sequence ID" value="ACM57209.1"/>
    <property type="molecule type" value="Genomic_DNA"/>
</dbReference>
<dbReference type="GO" id="GO:0006164">
    <property type="term" value="P:purine nucleotide biosynthetic process"/>
    <property type="evidence" value="ECO:0007669"/>
    <property type="project" value="UniProtKB-KW"/>
</dbReference>
<dbReference type="EC" id="3.5.4.9" evidence="8"/>
<feature type="binding site" evidence="8">
    <location>
        <begin position="174"/>
        <end position="176"/>
    </location>
    <ligand>
        <name>NADP(+)</name>
        <dbReference type="ChEBI" id="CHEBI:58349"/>
    </ligand>
</feature>
<gene>
    <name evidence="8" type="primary">folD</name>
    <name evidence="11" type="ordered locus">Hlac_1624</name>
</gene>
<sequence length="307" mass="32461">MTETSDGDADGTRIIDGEAVAADVRDDVAAHVETLEEEGVTPGLATVLMSDDPASETYVSMKQRDCEEVGIESVHVEIDADAPAEELYETIDDLNEREDVHGILVQLPVPDHVDKRRVLRQIAPVKDVDGFHPENVGRLVAGDARFKPCTPHGVQKLLAAYDVETEGADAVVVGRSDIVGKPMANLLIQKGPIGNATTTVCHSRTRDLEGKLATADIVIAAVGVPEFIDGSMLKEGATVIDVGINRVDADTEKGYALVGDVEYESAKEAAGAITPVPGGVGPMTRAMLLYNTVKAAGLQSDVALDLD</sequence>
<keyword evidence="8" id="KW-0486">Methionine biosynthesis</keyword>
<reference evidence="11 12" key="1">
    <citation type="journal article" date="2016" name="Stand. Genomic Sci.">
        <title>Complete genome sequence of the Antarctic Halorubrum lacusprofundi type strain ACAM 34.</title>
        <authorList>
            <person name="Anderson I.J."/>
            <person name="DasSarma P."/>
            <person name="Lucas S."/>
            <person name="Copeland A."/>
            <person name="Lapidus A."/>
            <person name="Del Rio T.G."/>
            <person name="Tice H."/>
            <person name="Dalin E."/>
            <person name="Bruce D.C."/>
            <person name="Goodwin L."/>
            <person name="Pitluck S."/>
            <person name="Sims D."/>
            <person name="Brettin T.S."/>
            <person name="Detter J.C."/>
            <person name="Han C.S."/>
            <person name="Larimer F."/>
            <person name="Hauser L."/>
            <person name="Land M."/>
            <person name="Ivanova N."/>
            <person name="Richardson P."/>
            <person name="Cavicchioli R."/>
            <person name="DasSarma S."/>
            <person name="Woese C.R."/>
            <person name="Kyrpides N.C."/>
        </authorList>
    </citation>
    <scope>NUCLEOTIDE SEQUENCE [LARGE SCALE GENOMIC DNA]</scope>
    <source>
        <strain evidence="12">ATCC 49239 / DSM 5036 / JCM 8891 / ACAM 34</strain>
    </source>
</reference>
<comment type="function">
    <text evidence="8">Catalyzes the oxidation of 5,10-methylenetetrahydrofolate to 5,10-methenyltetrahydrofolate and then the hydrolysis of 5,10-methenyltetrahydrofolate to 10-formyltetrahydrofolate.</text>
</comment>
<protein>
    <recommendedName>
        <fullName evidence="8">Bifunctional protein FolD</fullName>
    </recommendedName>
    <domain>
        <recommendedName>
            <fullName evidence="8">Methylenetetrahydrofolate dehydrogenase</fullName>
            <ecNumber evidence="8">1.5.1.5</ecNumber>
        </recommendedName>
    </domain>
    <domain>
        <recommendedName>
            <fullName evidence="8">Methenyltetrahydrofolate cyclohydrolase</fullName>
            <ecNumber evidence="8">3.5.4.9</ecNumber>
        </recommendedName>
    </domain>
</protein>
<evidence type="ECO:0000256" key="8">
    <source>
        <dbReference type="HAMAP-Rule" id="MF_01576"/>
    </source>
</evidence>
<dbReference type="SUPFAM" id="SSF53223">
    <property type="entry name" value="Aminoacid dehydrogenase-like, N-terminal domain"/>
    <property type="match status" value="1"/>
</dbReference>
<evidence type="ECO:0000256" key="2">
    <source>
        <dbReference type="ARBA" id="ARBA00011738"/>
    </source>
</evidence>
<dbReference type="eggNOG" id="arCOG04538">
    <property type="taxonomic scope" value="Archaea"/>
</dbReference>
<dbReference type="RefSeq" id="WP_015910348.1">
    <property type="nucleotide sequence ID" value="NC_012029.1"/>
</dbReference>
<dbReference type="GO" id="GO:0004477">
    <property type="term" value="F:methenyltetrahydrofolate cyclohydrolase activity"/>
    <property type="evidence" value="ECO:0007669"/>
    <property type="project" value="UniProtKB-UniRule"/>
</dbReference>
<dbReference type="FunFam" id="3.40.50.720:FF:000006">
    <property type="entry name" value="Bifunctional protein FolD"/>
    <property type="match status" value="1"/>
</dbReference>
<proteinExistence type="inferred from homology"/>
<dbReference type="PANTHER" id="PTHR48099:SF5">
    <property type="entry name" value="C-1-TETRAHYDROFOLATE SYNTHASE, CYTOPLASMIC"/>
    <property type="match status" value="1"/>
</dbReference>
<evidence type="ECO:0000256" key="1">
    <source>
        <dbReference type="ARBA" id="ARBA00004777"/>
    </source>
</evidence>
<evidence type="ECO:0000256" key="4">
    <source>
        <dbReference type="ARBA" id="ARBA00022801"/>
    </source>
</evidence>
<dbReference type="InterPro" id="IPR020630">
    <property type="entry name" value="THF_DH/CycHdrlase_cat_dom"/>
</dbReference>
<dbReference type="PANTHER" id="PTHR48099">
    <property type="entry name" value="C-1-TETRAHYDROFOLATE SYNTHASE, CYTOPLASMIC-RELATED"/>
    <property type="match status" value="1"/>
</dbReference>
<dbReference type="InterPro" id="IPR046346">
    <property type="entry name" value="Aminoacid_DH-like_N_sf"/>
</dbReference>
<evidence type="ECO:0000313" key="11">
    <source>
        <dbReference type="EMBL" id="ACM57209.1"/>
    </source>
</evidence>
<evidence type="ECO:0000313" key="12">
    <source>
        <dbReference type="Proteomes" id="UP000000740"/>
    </source>
</evidence>
<dbReference type="GO" id="GO:0004488">
    <property type="term" value="F:methylenetetrahydrofolate dehydrogenase (NADP+) activity"/>
    <property type="evidence" value="ECO:0007669"/>
    <property type="project" value="UniProtKB-UniRule"/>
</dbReference>
<dbReference type="PRINTS" id="PR00085">
    <property type="entry name" value="THFDHDRGNASE"/>
</dbReference>
<dbReference type="InterPro" id="IPR036291">
    <property type="entry name" value="NAD(P)-bd_dom_sf"/>
</dbReference>
<dbReference type="EC" id="1.5.1.5" evidence="8"/>
<keyword evidence="8" id="KW-0368">Histidine biosynthesis</keyword>
<dbReference type="SUPFAM" id="SSF51735">
    <property type="entry name" value="NAD(P)-binding Rossmann-fold domains"/>
    <property type="match status" value="1"/>
</dbReference>